<evidence type="ECO:0000313" key="3">
    <source>
        <dbReference type="EMBL" id="RQH03284.1"/>
    </source>
</evidence>
<dbReference type="Proteomes" id="UP000281431">
    <property type="component" value="Unassembled WGS sequence"/>
</dbReference>
<evidence type="ECO:0000256" key="1">
    <source>
        <dbReference type="SAM" id="MobiDB-lite"/>
    </source>
</evidence>
<evidence type="ECO:0000259" key="2">
    <source>
        <dbReference type="Pfam" id="PF26490"/>
    </source>
</evidence>
<evidence type="ECO:0000313" key="4">
    <source>
        <dbReference type="Proteomes" id="UP000281431"/>
    </source>
</evidence>
<dbReference type="InterPro" id="IPR058473">
    <property type="entry name" value="DUF8159"/>
</dbReference>
<accession>A0A3N6MGS7</accession>
<proteinExistence type="predicted"/>
<feature type="region of interest" description="Disordered" evidence="1">
    <location>
        <begin position="20"/>
        <end position="77"/>
    </location>
</feature>
<gene>
    <name evidence="3" type="ORF">EA472_01495</name>
</gene>
<organism evidence="3 4">
    <name type="scientific">Natrarchaeobius chitinivorans</name>
    <dbReference type="NCBI Taxonomy" id="1679083"/>
    <lineage>
        <taxon>Archaea</taxon>
        <taxon>Methanobacteriati</taxon>
        <taxon>Methanobacteriota</taxon>
        <taxon>Stenosarchaea group</taxon>
        <taxon>Halobacteria</taxon>
        <taxon>Halobacteriales</taxon>
        <taxon>Natrialbaceae</taxon>
        <taxon>Natrarchaeobius</taxon>
    </lineage>
</organism>
<keyword evidence="4" id="KW-1185">Reference proteome</keyword>
<reference evidence="3 4" key="1">
    <citation type="submission" date="2018-10" db="EMBL/GenBank/DDBJ databases">
        <title>Natrarchaeobius chitinivorans gen. nov., sp. nov., and Natrarchaeobius haloalkaliphilus sp. nov., alkaliphilic, chitin-utilizing haloarchaea from hypersaline alkaline lakes.</title>
        <authorList>
            <person name="Sorokin D.Y."/>
            <person name="Elcheninov A.G."/>
            <person name="Kostrikina N.A."/>
            <person name="Bale N.J."/>
            <person name="Sinninghe Damste J.S."/>
            <person name="Khijniak T.V."/>
            <person name="Kublanov I.V."/>
            <person name="Toshchakov S.V."/>
        </authorList>
    </citation>
    <scope>NUCLEOTIDE SEQUENCE [LARGE SCALE GENOMIC DNA]</scope>
    <source>
        <strain evidence="3 4">AArcht7</strain>
    </source>
</reference>
<dbReference type="Pfam" id="PF26490">
    <property type="entry name" value="DUF8159"/>
    <property type="match status" value="1"/>
</dbReference>
<dbReference type="OrthoDB" id="170203at2157"/>
<name>A0A3N6MGS7_NATCH</name>
<dbReference type="PROSITE" id="PS51257">
    <property type="entry name" value="PROKAR_LIPOPROTEIN"/>
    <property type="match status" value="1"/>
</dbReference>
<sequence>MERRKILLGSGAALATVLAGCSSTETGEEIDDDDDGDDGYDGGDDGDDGYDDGDGDDDIPGFDGDVETGSEKVTITQVEREGNSIGVVVQTETTDTDELYAELEEVAHDLAYAISDPDRFKDEVETIELYLERDGAHVLGLFVDVGWALDYLEGEISRDELAKKVLETKE</sequence>
<feature type="domain" description="DUF8159" evidence="2">
    <location>
        <begin position="70"/>
        <end position="170"/>
    </location>
</feature>
<feature type="compositionally biased region" description="Acidic residues" evidence="1">
    <location>
        <begin position="26"/>
        <end position="68"/>
    </location>
</feature>
<dbReference type="AlphaFoldDB" id="A0A3N6MGS7"/>
<comment type="caution">
    <text evidence="3">The sequence shown here is derived from an EMBL/GenBank/DDBJ whole genome shotgun (WGS) entry which is preliminary data.</text>
</comment>
<protein>
    <recommendedName>
        <fullName evidence="2">DUF8159 domain-containing protein</fullName>
    </recommendedName>
</protein>
<dbReference type="EMBL" id="REFZ01000001">
    <property type="protein sequence ID" value="RQH03284.1"/>
    <property type="molecule type" value="Genomic_DNA"/>
</dbReference>